<dbReference type="AlphaFoldDB" id="A0A8D2CY91"/>
<dbReference type="OrthoDB" id="9904367at2759"/>
<dbReference type="InterPro" id="IPR007110">
    <property type="entry name" value="Ig-like_dom"/>
</dbReference>
<keyword evidence="3" id="KW-1185">Reference proteome</keyword>
<accession>A0A8D2CY91</accession>
<proteinExistence type="predicted"/>
<evidence type="ECO:0000259" key="1">
    <source>
        <dbReference type="PROSITE" id="PS50835"/>
    </source>
</evidence>
<sequence>NIQQWTENEDQVSVWLLISICVAHYLVDATPTPPTTTKKAGLGGSCKGSADCLPPTPTPPPHCPGLEITWPEDDVGLNGRVSLSCSGCSKFPQFSTLYWMGNGSFIEHLPGRLREGELSRQPDNQNTRLSRSLVLEELSPALRSTNFSCVYVDPGQVVQKHVVLARVAMFVQSEVPQTRMTVPRSISLQWRDVCPGMEGDEMCPAV</sequence>
<evidence type="ECO:0000313" key="2">
    <source>
        <dbReference type="Ensembl" id="ENSSVLP00005016481.1"/>
    </source>
</evidence>
<dbReference type="Ensembl" id="ENSSVLT00005018312.1">
    <property type="protein sequence ID" value="ENSSVLP00005016481.1"/>
    <property type="gene ID" value="ENSSVLG00005013088.1"/>
</dbReference>
<dbReference type="Proteomes" id="UP000694564">
    <property type="component" value="Unassembled WGS sequence"/>
</dbReference>
<dbReference type="PANTHER" id="PTHR14292:SF2">
    <property type="entry name" value="INTERLEUKIN-18-BINDING PROTEIN"/>
    <property type="match status" value="1"/>
</dbReference>
<dbReference type="InterPro" id="IPR055139">
    <property type="entry name" value="IL18BP-like_dom"/>
</dbReference>
<organism evidence="2 3">
    <name type="scientific">Sciurus vulgaris</name>
    <name type="common">Eurasian red squirrel</name>
    <dbReference type="NCBI Taxonomy" id="55149"/>
    <lineage>
        <taxon>Eukaryota</taxon>
        <taxon>Metazoa</taxon>
        <taxon>Chordata</taxon>
        <taxon>Craniata</taxon>
        <taxon>Vertebrata</taxon>
        <taxon>Euteleostomi</taxon>
        <taxon>Mammalia</taxon>
        <taxon>Eutheria</taxon>
        <taxon>Euarchontoglires</taxon>
        <taxon>Glires</taxon>
        <taxon>Rodentia</taxon>
        <taxon>Sciuromorpha</taxon>
        <taxon>Sciuridae</taxon>
        <taxon>Sciurinae</taxon>
        <taxon>Sciurini</taxon>
        <taxon>Sciurus</taxon>
    </lineage>
</organism>
<dbReference type="GeneTree" id="ENSGT00390000004026"/>
<dbReference type="PANTHER" id="PTHR14292">
    <property type="entry name" value="INTERLEUKIN-18-BINDING PROTEIN"/>
    <property type="match status" value="1"/>
</dbReference>
<dbReference type="PROSITE" id="PS50835">
    <property type="entry name" value="IG_LIKE"/>
    <property type="match status" value="1"/>
</dbReference>
<dbReference type="GO" id="GO:0042007">
    <property type="term" value="F:interleukin-18 binding"/>
    <property type="evidence" value="ECO:0007669"/>
    <property type="project" value="InterPro"/>
</dbReference>
<dbReference type="Pfam" id="PF22009">
    <property type="entry name" value="YLDV-IL18BP-like"/>
    <property type="match status" value="1"/>
</dbReference>
<dbReference type="GO" id="GO:0042088">
    <property type="term" value="P:T-helper 1 type immune response"/>
    <property type="evidence" value="ECO:0007669"/>
    <property type="project" value="TreeGrafter"/>
</dbReference>
<dbReference type="InterPro" id="IPR013783">
    <property type="entry name" value="Ig-like_fold"/>
</dbReference>
<dbReference type="GO" id="GO:0005615">
    <property type="term" value="C:extracellular space"/>
    <property type="evidence" value="ECO:0007669"/>
    <property type="project" value="TreeGrafter"/>
</dbReference>
<protein>
    <recommendedName>
        <fullName evidence="1">Ig-like domain-containing protein</fullName>
    </recommendedName>
</protein>
<reference evidence="2" key="2">
    <citation type="submission" date="2025-09" db="UniProtKB">
        <authorList>
            <consortium name="Ensembl"/>
        </authorList>
    </citation>
    <scope>IDENTIFICATION</scope>
</reference>
<dbReference type="InterPro" id="IPR039681">
    <property type="entry name" value="IL18BP"/>
</dbReference>
<dbReference type="Gene3D" id="2.60.40.10">
    <property type="entry name" value="Immunoglobulins"/>
    <property type="match status" value="1"/>
</dbReference>
<evidence type="ECO:0000313" key="3">
    <source>
        <dbReference type="Proteomes" id="UP000694564"/>
    </source>
</evidence>
<feature type="domain" description="Ig-like" evidence="1">
    <location>
        <begin position="64"/>
        <end position="149"/>
    </location>
</feature>
<reference evidence="2" key="1">
    <citation type="submission" date="2025-08" db="UniProtKB">
        <authorList>
            <consortium name="Ensembl"/>
        </authorList>
    </citation>
    <scope>IDENTIFICATION</scope>
</reference>
<name>A0A8D2CY91_SCIVU</name>